<dbReference type="Proteomes" id="UP001328107">
    <property type="component" value="Unassembled WGS sequence"/>
</dbReference>
<dbReference type="AlphaFoldDB" id="A0AAN4ZIP3"/>
<sequence length="427" mass="48563">MVGSQESLWTVKRWQQKSTDFFSRSNDSLISLISKGFETMSFSLSEDSDPKHVQCALLTLESQRVITMQFEEKNSDALRSLAYGLIESLHLTLQNLHKKMNELQAHQGAKISKLSEEAVKDENAEETTQPHSEAENNISTANLPRTFSSSLEVIPKEESIDNLIEGLNEIAGPYIIDELKEEDLFDDSTIEDKDTSGEGNRRSDDFENTDANHQNFTESSKSTNAKKTNRKSKPLTHDIARKRSLGLTDRESTESNRQRYLNSKRRRYVKESSTKMVCPVQECKYATCVVSSFMDHLRVKHNTNAYLANIVLRCECGQECLSKKHTMQCDLSNFTVEKTNDLPIRTIADQKATPQCVRCDAHPTTARGYAVHLDTHPNSCLLDEGIYLKCGCGFKVRSNVYDPNHSKKKCPDQRQFTLHHLLKEEDE</sequence>
<reference evidence="3" key="1">
    <citation type="submission" date="2022-10" db="EMBL/GenBank/DDBJ databases">
        <title>Genome assembly of Pristionchus species.</title>
        <authorList>
            <person name="Yoshida K."/>
            <person name="Sommer R.J."/>
        </authorList>
    </citation>
    <scope>NUCLEOTIDE SEQUENCE [LARGE SCALE GENOMIC DNA]</scope>
    <source>
        <strain evidence="3">RS5460</strain>
    </source>
</reference>
<protein>
    <submittedName>
        <fullName evidence="2">Uncharacterized protein</fullName>
    </submittedName>
</protein>
<name>A0AAN4ZIP3_9BILA</name>
<gene>
    <name evidence="2" type="ORF">PMAYCL1PPCAC_07860</name>
</gene>
<organism evidence="2 3">
    <name type="scientific">Pristionchus mayeri</name>
    <dbReference type="NCBI Taxonomy" id="1317129"/>
    <lineage>
        <taxon>Eukaryota</taxon>
        <taxon>Metazoa</taxon>
        <taxon>Ecdysozoa</taxon>
        <taxon>Nematoda</taxon>
        <taxon>Chromadorea</taxon>
        <taxon>Rhabditida</taxon>
        <taxon>Rhabditina</taxon>
        <taxon>Diplogasteromorpha</taxon>
        <taxon>Diplogasteroidea</taxon>
        <taxon>Neodiplogasteridae</taxon>
        <taxon>Pristionchus</taxon>
    </lineage>
</organism>
<feature type="compositionally biased region" description="Polar residues" evidence="1">
    <location>
        <begin position="209"/>
        <end position="226"/>
    </location>
</feature>
<proteinExistence type="predicted"/>
<evidence type="ECO:0000256" key="1">
    <source>
        <dbReference type="SAM" id="MobiDB-lite"/>
    </source>
</evidence>
<evidence type="ECO:0000313" key="2">
    <source>
        <dbReference type="EMBL" id="GMR37665.1"/>
    </source>
</evidence>
<keyword evidence="3" id="KW-1185">Reference proteome</keyword>
<dbReference type="EMBL" id="BTRK01000002">
    <property type="protein sequence ID" value="GMR37665.1"/>
    <property type="molecule type" value="Genomic_DNA"/>
</dbReference>
<feature type="region of interest" description="Disordered" evidence="1">
    <location>
        <begin position="186"/>
        <end position="259"/>
    </location>
</feature>
<feature type="compositionally biased region" description="Basic and acidic residues" evidence="1">
    <location>
        <begin position="190"/>
        <end position="205"/>
    </location>
</feature>
<accession>A0AAN4ZIP3</accession>
<feature type="compositionally biased region" description="Polar residues" evidence="1">
    <location>
        <begin position="126"/>
        <end position="143"/>
    </location>
</feature>
<evidence type="ECO:0000313" key="3">
    <source>
        <dbReference type="Proteomes" id="UP001328107"/>
    </source>
</evidence>
<comment type="caution">
    <text evidence="2">The sequence shown here is derived from an EMBL/GenBank/DDBJ whole genome shotgun (WGS) entry which is preliminary data.</text>
</comment>
<feature type="compositionally biased region" description="Basic and acidic residues" evidence="1">
    <location>
        <begin position="248"/>
        <end position="257"/>
    </location>
</feature>
<feature type="region of interest" description="Disordered" evidence="1">
    <location>
        <begin position="117"/>
        <end position="143"/>
    </location>
</feature>